<evidence type="ECO:0000313" key="3">
    <source>
        <dbReference type="Proteomes" id="UP000321721"/>
    </source>
</evidence>
<dbReference type="Pfam" id="PF06445">
    <property type="entry name" value="GyrI-like"/>
    <property type="match status" value="1"/>
</dbReference>
<dbReference type="InterPro" id="IPR011256">
    <property type="entry name" value="Reg_factor_effector_dom_sf"/>
</dbReference>
<dbReference type="SUPFAM" id="SSF55136">
    <property type="entry name" value="Probable bacterial effector-binding domain"/>
    <property type="match status" value="1"/>
</dbReference>
<dbReference type="EMBL" id="VOOS01000001">
    <property type="protein sequence ID" value="TXB67186.1"/>
    <property type="molecule type" value="Genomic_DNA"/>
</dbReference>
<gene>
    <name evidence="2" type="ORF">FRY74_03095</name>
</gene>
<comment type="caution">
    <text evidence="2">The sequence shown here is derived from an EMBL/GenBank/DDBJ whole genome shotgun (WGS) entry which is preliminary data.</text>
</comment>
<reference evidence="2 3" key="1">
    <citation type="submission" date="2019-08" db="EMBL/GenBank/DDBJ databases">
        <title>Genome of Vicingus serpentipes NCIMB 15042.</title>
        <authorList>
            <person name="Bowman J.P."/>
        </authorList>
    </citation>
    <scope>NUCLEOTIDE SEQUENCE [LARGE SCALE GENOMIC DNA]</scope>
    <source>
        <strain evidence="2 3">NCIMB 15042</strain>
    </source>
</reference>
<sequence>MNYIKRLTFVVAILFLLVFLVSLFLPSSVKVEQSILIKTKPELLLKQLINLENIVKWSVWIDKNYTLGNNETKQAVEYNTDIGDNETKEILSLNELESEVELKWKIESSFGFNPFAKFRGLFVEELLMKNLEEELISLKNYTENLPQINSGKVSKQFLAEKQWYFSIRDTVNQMEMSNIHGKLYAEINEFMDQYNVVSDLAPLVIYHYWSDTIVDIEAGIQLKDSVGVFTDRVNLNYIPVGNYVTATHYGVYERIPETYFSINEWMRKNEVQVIGPPWEVYVTDPAVEANPEKWETQINFPIQ</sequence>
<dbReference type="AlphaFoldDB" id="A0A5C6RX92"/>
<keyword evidence="3" id="KW-1185">Reference proteome</keyword>
<dbReference type="InterPro" id="IPR029442">
    <property type="entry name" value="GyrI-like"/>
</dbReference>
<dbReference type="SMART" id="SM00871">
    <property type="entry name" value="AraC_E_bind"/>
    <property type="match status" value="1"/>
</dbReference>
<dbReference type="RefSeq" id="WP_147098497.1">
    <property type="nucleotide sequence ID" value="NZ_VOOS01000001.1"/>
</dbReference>
<evidence type="ECO:0000259" key="1">
    <source>
        <dbReference type="SMART" id="SM00871"/>
    </source>
</evidence>
<dbReference type="OrthoDB" id="9807923at2"/>
<feature type="domain" description="AraC effector-binding" evidence="1">
    <location>
        <begin position="151"/>
        <end position="303"/>
    </location>
</feature>
<dbReference type="Proteomes" id="UP000321721">
    <property type="component" value="Unassembled WGS sequence"/>
</dbReference>
<dbReference type="InterPro" id="IPR010499">
    <property type="entry name" value="AraC_E-bd"/>
</dbReference>
<dbReference type="Gene3D" id="3.20.80.10">
    <property type="entry name" value="Regulatory factor, effector binding domain"/>
    <property type="match status" value="1"/>
</dbReference>
<accession>A0A5C6RX92</accession>
<proteinExistence type="predicted"/>
<protein>
    <recommendedName>
        <fullName evidence="1">AraC effector-binding domain-containing protein</fullName>
    </recommendedName>
</protein>
<name>A0A5C6RX92_9FLAO</name>
<organism evidence="2 3">
    <name type="scientific">Vicingus serpentipes</name>
    <dbReference type="NCBI Taxonomy" id="1926625"/>
    <lineage>
        <taxon>Bacteria</taxon>
        <taxon>Pseudomonadati</taxon>
        <taxon>Bacteroidota</taxon>
        <taxon>Flavobacteriia</taxon>
        <taxon>Flavobacteriales</taxon>
        <taxon>Vicingaceae</taxon>
        <taxon>Vicingus</taxon>
    </lineage>
</organism>
<evidence type="ECO:0000313" key="2">
    <source>
        <dbReference type="EMBL" id="TXB67186.1"/>
    </source>
</evidence>